<name>A0A382CGN3_9ZZZZ</name>
<dbReference type="InterPro" id="IPR001763">
    <property type="entry name" value="Rhodanese-like_dom"/>
</dbReference>
<dbReference type="EMBL" id="UINC01034406">
    <property type="protein sequence ID" value="SVB25200.1"/>
    <property type="molecule type" value="Genomic_DNA"/>
</dbReference>
<feature type="domain" description="Rhodanese" evidence="2">
    <location>
        <begin position="20"/>
        <end position="126"/>
    </location>
</feature>
<proteinExistence type="predicted"/>
<dbReference type="PANTHER" id="PTHR47377:SF1">
    <property type="entry name" value="RHODANESE-LIKE DOMAIN-CONTAINING PROTEIN 4, CHLOROPLASTIC"/>
    <property type="match status" value="1"/>
</dbReference>
<gene>
    <name evidence="3" type="ORF">METZ01_LOCUS178054</name>
</gene>
<dbReference type="AlphaFoldDB" id="A0A382CGN3"/>
<dbReference type="PANTHER" id="PTHR47377">
    <property type="entry name" value="RHODANESE-LIKE DOMAIN-CONTAINING PROTEIN 4, CHLOROPLASTIC"/>
    <property type="match status" value="1"/>
</dbReference>
<dbReference type="SMART" id="SM00450">
    <property type="entry name" value="RHOD"/>
    <property type="match status" value="1"/>
</dbReference>
<dbReference type="PROSITE" id="PS50206">
    <property type="entry name" value="RHODANESE_3"/>
    <property type="match status" value="1"/>
</dbReference>
<dbReference type="Pfam" id="PF00581">
    <property type="entry name" value="Rhodanese"/>
    <property type="match status" value="1"/>
</dbReference>
<feature type="region of interest" description="Disordered" evidence="1">
    <location>
        <begin position="119"/>
        <end position="140"/>
    </location>
</feature>
<reference evidence="3" key="1">
    <citation type="submission" date="2018-05" db="EMBL/GenBank/DDBJ databases">
        <authorList>
            <person name="Lanie J.A."/>
            <person name="Ng W.-L."/>
            <person name="Kazmierczak K.M."/>
            <person name="Andrzejewski T.M."/>
            <person name="Davidsen T.M."/>
            <person name="Wayne K.J."/>
            <person name="Tettelin H."/>
            <person name="Glass J.I."/>
            <person name="Rusch D."/>
            <person name="Podicherti R."/>
            <person name="Tsui H.-C.T."/>
            <person name="Winkler M.E."/>
        </authorList>
    </citation>
    <scope>NUCLEOTIDE SEQUENCE</scope>
</reference>
<organism evidence="3">
    <name type="scientific">marine metagenome</name>
    <dbReference type="NCBI Taxonomy" id="408172"/>
    <lineage>
        <taxon>unclassified sequences</taxon>
        <taxon>metagenomes</taxon>
        <taxon>ecological metagenomes</taxon>
    </lineage>
</organism>
<dbReference type="Gene3D" id="3.40.250.10">
    <property type="entry name" value="Rhodanese-like domain"/>
    <property type="match status" value="1"/>
</dbReference>
<evidence type="ECO:0000313" key="3">
    <source>
        <dbReference type="EMBL" id="SVB25200.1"/>
    </source>
</evidence>
<dbReference type="SUPFAM" id="SSF52821">
    <property type="entry name" value="Rhodanese/Cell cycle control phosphatase"/>
    <property type="match status" value="1"/>
</dbReference>
<sequence length="140" mass="15469">MSKAYAGDVTPKEAWNILDKQRNSYLVDCRTAAEWSFVGVPDLSRLGKDTVFIEWVRFPGGVDNPDFVNEVKNAGMGPDATILFLCRSGQRSISAAIAMTDAGYENSYNILEGFEGDKDEKNQRGTVGGWKLSGLPWQQN</sequence>
<dbReference type="InterPro" id="IPR044240">
    <property type="entry name" value="STR4-like"/>
</dbReference>
<evidence type="ECO:0000259" key="2">
    <source>
        <dbReference type="PROSITE" id="PS50206"/>
    </source>
</evidence>
<dbReference type="CDD" id="cd01522">
    <property type="entry name" value="RHOD_1"/>
    <property type="match status" value="1"/>
</dbReference>
<protein>
    <recommendedName>
        <fullName evidence="2">Rhodanese domain-containing protein</fullName>
    </recommendedName>
</protein>
<accession>A0A382CGN3</accession>
<evidence type="ECO:0000256" key="1">
    <source>
        <dbReference type="SAM" id="MobiDB-lite"/>
    </source>
</evidence>
<dbReference type="InterPro" id="IPR036873">
    <property type="entry name" value="Rhodanese-like_dom_sf"/>
</dbReference>